<proteinExistence type="predicted"/>
<dbReference type="Proteomes" id="UP001320544">
    <property type="component" value="Chromosome"/>
</dbReference>
<name>A0ABM7WEW5_9ACTN</name>
<gene>
    <name evidence="1" type="ORF">CE91St30_01080</name>
</gene>
<dbReference type="EMBL" id="AP025564">
    <property type="protein sequence ID" value="BDE94775.1"/>
    <property type="molecule type" value="Genomic_DNA"/>
</dbReference>
<organism evidence="1 2">
    <name type="scientific">Raoultibacter timonensis</name>
    <dbReference type="NCBI Taxonomy" id="1907662"/>
    <lineage>
        <taxon>Bacteria</taxon>
        <taxon>Bacillati</taxon>
        <taxon>Actinomycetota</taxon>
        <taxon>Coriobacteriia</taxon>
        <taxon>Eggerthellales</taxon>
        <taxon>Eggerthellaceae</taxon>
        <taxon>Raoultibacter</taxon>
    </lineage>
</organism>
<evidence type="ECO:0000313" key="1">
    <source>
        <dbReference type="EMBL" id="BDE94775.1"/>
    </source>
</evidence>
<keyword evidence="2" id="KW-1185">Reference proteome</keyword>
<evidence type="ECO:0000313" key="2">
    <source>
        <dbReference type="Proteomes" id="UP001320544"/>
    </source>
</evidence>
<protein>
    <submittedName>
        <fullName evidence="1">Uncharacterized protein</fullName>
    </submittedName>
</protein>
<sequence length="90" mass="10454">MNERGYDDMQLRPSTAAAFLHCCYCLQASIRADNTFSFFGKLKAFLCWFERTAAAVHKELGVELLFERSNRRTGPLGRDAKLLRSFRKRF</sequence>
<reference evidence="1 2" key="1">
    <citation type="submission" date="2022-01" db="EMBL/GenBank/DDBJ databases">
        <title>Novel bile acid biosynthetic pathways are enriched in the microbiome of centenarians.</title>
        <authorList>
            <person name="Sato Y."/>
            <person name="Atarashi K."/>
            <person name="Plichta R.D."/>
            <person name="Arai Y."/>
            <person name="Sasajima S."/>
            <person name="Kearney M.S."/>
            <person name="Suda W."/>
            <person name="Takeshita K."/>
            <person name="Sasaki T."/>
            <person name="Okamoto S."/>
            <person name="Skelly N.A."/>
            <person name="Okamura Y."/>
            <person name="Vlamakis H."/>
            <person name="Li Y."/>
            <person name="Tanoue T."/>
            <person name="Takei H."/>
            <person name="Nittono H."/>
            <person name="Narushima S."/>
            <person name="Irie J."/>
            <person name="Itoh H."/>
            <person name="Moriya K."/>
            <person name="Sugiura Y."/>
            <person name="Suematsu M."/>
            <person name="Moritoki N."/>
            <person name="Shibata S."/>
            <person name="Littman R.D."/>
            <person name="Fischbach A.M."/>
            <person name="Uwamino Y."/>
            <person name="Inoue T."/>
            <person name="Honda A."/>
            <person name="Hattori M."/>
            <person name="Murai T."/>
            <person name="Xavier J.R."/>
            <person name="Hirose N."/>
            <person name="Honda K."/>
        </authorList>
    </citation>
    <scope>NUCLEOTIDE SEQUENCE [LARGE SCALE GENOMIC DNA]</scope>
    <source>
        <strain evidence="1 2">CE91-St30</strain>
    </source>
</reference>
<accession>A0ABM7WEW5</accession>